<dbReference type="AlphaFoldDB" id="A0A6G7Y9Z5"/>
<evidence type="ECO:0000256" key="1">
    <source>
        <dbReference type="ARBA" id="ARBA00010833"/>
    </source>
</evidence>
<dbReference type="InterPro" id="IPR004888">
    <property type="entry name" value="Glycoside_hydrolase_63"/>
</dbReference>
<keyword evidence="3" id="KW-0326">Glycosidase</keyword>
<comment type="similarity">
    <text evidence="1">Belongs to the glycosyl hydrolase 63 family.</text>
</comment>
<keyword evidence="2" id="KW-0378">Hydrolase</keyword>
<dbReference type="InterPro" id="IPR012341">
    <property type="entry name" value="6hp_glycosidase-like_sf"/>
</dbReference>
<dbReference type="GO" id="GO:0009311">
    <property type="term" value="P:oligosaccharide metabolic process"/>
    <property type="evidence" value="ECO:0007669"/>
    <property type="project" value="InterPro"/>
</dbReference>
<reference evidence="5 6" key="1">
    <citation type="submission" date="2020-03" db="EMBL/GenBank/DDBJ databases">
        <title>Propioniciclava sp. nov., isolated from Hydrophilus acuminatus.</title>
        <authorList>
            <person name="Hyun D.-W."/>
            <person name="Bae J.-W."/>
        </authorList>
    </citation>
    <scope>NUCLEOTIDE SEQUENCE [LARGE SCALE GENOMIC DNA]</scope>
    <source>
        <strain evidence="5 6">HDW11</strain>
    </source>
</reference>
<evidence type="ECO:0000259" key="4">
    <source>
        <dbReference type="Pfam" id="PF22422"/>
    </source>
</evidence>
<dbReference type="GO" id="GO:0006487">
    <property type="term" value="P:protein N-linked glycosylation"/>
    <property type="evidence" value="ECO:0007669"/>
    <property type="project" value="TreeGrafter"/>
</dbReference>
<evidence type="ECO:0000256" key="3">
    <source>
        <dbReference type="ARBA" id="ARBA00023295"/>
    </source>
</evidence>
<dbReference type="InterPro" id="IPR008928">
    <property type="entry name" value="6-hairpin_glycosidase_sf"/>
</dbReference>
<evidence type="ECO:0000313" key="6">
    <source>
        <dbReference type="Proteomes" id="UP000501058"/>
    </source>
</evidence>
<dbReference type="EMBL" id="CP049865">
    <property type="protein sequence ID" value="QIK73642.1"/>
    <property type="molecule type" value="Genomic_DNA"/>
</dbReference>
<dbReference type="KEGG" id="prv:G7070_16955"/>
<protein>
    <submittedName>
        <fullName evidence="5">Alpha,alpha-trehalase</fullName>
    </submittedName>
</protein>
<dbReference type="SUPFAM" id="SSF48208">
    <property type="entry name" value="Six-hairpin glycosidases"/>
    <property type="match status" value="1"/>
</dbReference>
<organism evidence="5 6">
    <name type="scientific">Propioniciclava coleopterorum</name>
    <dbReference type="NCBI Taxonomy" id="2714937"/>
    <lineage>
        <taxon>Bacteria</taxon>
        <taxon>Bacillati</taxon>
        <taxon>Actinomycetota</taxon>
        <taxon>Actinomycetes</taxon>
        <taxon>Propionibacteriales</taxon>
        <taxon>Propionibacteriaceae</taxon>
        <taxon>Propioniciclava</taxon>
    </lineage>
</organism>
<feature type="domain" description="Mannosylglycerate hydrolase MGH1-like glycoside hydrolase" evidence="4">
    <location>
        <begin position="205"/>
        <end position="447"/>
    </location>
</feature>
<evidence type="ECO:0000313" key="5">
    <source>
        <dbReference type="EMBL" id="QIK73642.1"/>
    </source>
</evidence>
<dbReference type="GO" id="GO:0004573">
    <property type="term" value="F:Glc3Man9GlcNAc2 oligosaccharide glucosidase activity"/>
    <property type="evidence" value="ECO:0007669"/>
    <property type="project" value="InterPro"/>
</dbReference>
<name>A0A6G7Y9Z5_9ACTN</name>
<accession>A0A6G7Y9Z5</accession>
<dbReference type="Proteomes" id="UP000501058">
    <property type="component" value="Chromosome"/>
</dbReference>
<dbReference type="PANTHER" id="PTHR10412:SF11">
    <property type="entry name" value="MANNOSYL-OLIGOSACCHARIDE GLUCOSIDASE"/>
    <property type="match status" value="1"/>
</dbReference>
<evidence type="ECO:0000256" key="2">
    <source>
        <dbReference type="ARBA" id="ARBA00022801"/>
    </source>
</evidence>
<dbReference type="Gene3D" id="1.50.10.10">
    <property type="match status" value="1"/>
</dbReference>
<sequence>MMRAGDALEPGTALHRRYESLQAAPRGRHAAPPPPAGPLPEASALLGRLPGPWVAGRPDYRACYDYAVATLLGSRRAPQPGSGFVSPFLDSAFNDNVFWWDSCFITMFARLLHPYVPGICSLDNFYARQFDDGEICREINATTGRDLPWWTNLDGGPLYSFYDRAYGYRSLTSAAPDLDLATCRRPDLGRVPAAPPHLTLDALNHPVAAWAEWLSFTQTGDLDRLERVLPALAAYHAALEEHLGHAEGLYVSDWASMDNSPRNARLGFGVDTACEMVLDARHLLQIAAALRAAGRRADLDDAALGRRAEATDAAINALMWDPERAFYVDLDADRVRIEVRTIAGFWPLIAGVARGERADALVAALLDPAAFGRLNPVPSVAADEPGYVPEGGYWRGGTWSPTNQMVIAGLAAVGRHDLARELATRHLDAVCRVHADTGTIYEYSSPDLLSAGANDHPAFVGWSGMAPIGFLIERVIGLQADAPTARLTWRLPAAGPDCGVERYWFGGITADLALRHTDRERVVEVTADGPFTLELVGATGTSRHAVTARHRFEAP</sequence>
<dbReference type="Pfam" id="PF22422">
    <property type="entry name" value="MGH1-like_GH"/>
    <property type="match status" value="1"/>
</dbReference>
<proteinExistence type="inferred from homology"/>
<keyword evidence="6" id="KW-1185">Reference proteome</keyword>
<dbReference type="InterPro" id="IPR054491">
    <property type="entry name" value="MGH1-like_GH"/>
</dbReference>
<dbReference type="PANTHER" id="PTHR10412">
    <property type="entry name" value="MANNOSYL-OLIGOSACCHARIDE GLUCOSIDASE"/>
    <property type="match status" value="1"/>
</dbReference>
<gene>
    <name evidence="5" type="ORF">G7070_16955</name>
</gene>